<dbReference type="Gene3D" id="1.10.486.10">
    <property type="entry name" value="PCRA, domain 4"/>
    <property type="match status" value="1"/>
</dbReference>
<dbReference type="InterPro" id="IPR012337">
    <property type="entry name" value="RNaseH-like_sf"/>
</dbReference>
<evidence type="ECO:0000259" key="13">
    <source>
        <dbReference type="PROSITE" id="PS51198"/>
    </source>
</evidence>
<evidence type="ECO:0000313" key="14">
    <source>
        <dbReference type="EMBL" id="RCJ24412.1"/>
    </source>
</evidence>
<dbReference type="InterPro" id="IPR014017">
    <property type="entry name" value="DNA_helicase_UvrD-like_C"/>
</dbReference>
<dbReference type="SUPFAM" id="SSF53098">
    <property type="entry name" value="Ribonuclease H-like"/>
    <property type="match status" value="1"/>
</dbReference>
<dbReference type="InterPro" id="IPR001650">
    <property type="entry name" value="Helicase_C-like"/>
</dbReference>
<dbReference type="GO" id="GO:0006310">
    <property type="term" value="P:DNA recombination"/>
    <property type="evidence" value="ECO:0007669"/>
    <property type="project" value="InterPro"/>
</dbReference>
<dbReference type="PANTHER" id="PTHR13710:SF105">
    <property type="entry name" value="ATP-DEPENDENT DNA HELICASE Q1"/>
    <property type="match status" value="1"/>
</dbReference>
<dbReference type="GO" id="GO:0009378">
    <property type="term" value="F:four-way junction helicase activity"/>
    <property type="evidence" value="ECO:0007669"/>
    <property type="project" value="TreeGrafter"/>
</dbReference>
<evidence type="ECO:0000256" key="10">
    <source>
        <dbReference type="PROSITE-ProRule" id="PRU00560"/>
    </source>
</evidence>
<dbReference type="InterPro" id="IPR036397">
    <property type="entry name" value="RNaseH_sf"/>
</dbReference>
<dbReference type="SUPFAM" id="SSF52540">
    <property type="entry name" value="P-loop containing nucleoside triphosphate hydrolases"/>
    <property type="match status" value="2"/>
</dbReference>
<dbReference type="GO" id="GO:0043590">
    <property type="term" value="C:bacterial nucleoid"/>
    <property type="evidence" value="ECO:0007669"/>
    <property type="project" value="TreeGrafter"/>
</dbReference>
<dbReference type="GO" id="GO:0005524">
    <property type="term" value="F:ATP binding"/>
    <property type="evidence" value="ECO:0007669"/>
    <property type="project" value="UniProtKB-UniRule"/>
</dbReference>
<dbReference type="EC" id="5.6.2.4" evidence="9"/>
<accession>A0A367QMJ3</accession>
<dbReference type="InterPro" id="IPR014001">
    <property type="entry name" value="Helicase_ATP-bd"/>
</dbReference>
<organism evidence="14 15">
    <name type="scientific">Nostoc minutum NIES-26</name>
    <dbReference type="NCBI Taxonomy" id="1844469"/>
    <lineage>
        <taxon>Bacteria</taxon>
        <taxon>Bacillati</taxon>
        <taxon>Cyanobacteriota</taxon>
        <taxon>Cyanophyceae</taxon>
        <taxon>Nostocales</taxon>
        <taxon>Nostocaceae</taxon>
        <taxon>Nostoc</taxon>
    </lineage>
</organism>
<evidence type="ECO:0000256" key="3">
    <source>
        <dbReference type="ARBA" id="ARBA00022801"/>
    </source>
</evidence>
<evidence type="ECO:0000259" key="12">
    <source>
        <dbReference type="PROSITE" id="PS51194"/>
    </source>
</evidence>
<dbReference type="PROSITE" id="PS51198">
    <property type="entry name" value="UVRD_HELICASE_ATP_BIND"/>
    <property type="match status" value="1"/>
</dbReference>
<proteinExistence type="inferred from homology"/>
<keyword evidence="6" id="KW-0238">DNA-binding</keyword>
<dbReference type="PANTHER" id="PTHR13710">
    <property type="entry name" value="DNA HELICASE RECQ FAMILY MEMBER"/>
    <property type="match status" value="1"/>
</dbReference>
<evidence type="ECO:0000313" key="15">
    <source>
        <dbReference type="Proteomes" id="UP000252107"/>
    </source>
</evidence>
<evidence type="ECO:0000256" key="9">
    <source>
        <dbReference type="ARBA" id="ARBA00034808"/>
    </source>
</evidence>
<evidence type="ECO:0000256" key="5">
    <source>
        <dbReference type="ARBA" id="ARBA00022840"/>
    </source>
</evidence>
<dbReference type="GO" id="GO:0003677">
    <property type="term" value="F:DNA binding"/>
    <property type="evidence" value="ECO:0007669"/>
    <property type="project" value="UniProtKB-KW"/>
</dbReference>
<dbReference type="NCBIfam" id="TIGR00614">
    <property type="entry name" value="recQ_fam"/>
    <property type="match status" value="1"/>
</dbReference>
<dbReference type="PROSITE" id="PS51194">
    <property type="entry name" value="HELICASE_CTER"/>
    <property type="match status" value="1"/>
</dbReference>
<evidence type="ECO:0000256" key="2">
    <source>
        <dbReference type="ARBA" id="ARBA00022741"/>
    </source>
</evidence>
<reference evidence="14" key="1">
    <citation type="submission" date="2016-04" db="EMBL/GenBank/DDBJ databases">
        <authorList>
            <person name="Tabuchi Yagui T.R."/>
        </authorList>
    </citation>
    <scope>NUCLEOTIDE SEQUENCE [LARGE SCALE GENOMIC DNA]</scope>
    <source>
        <strain evidence="14">NIES-26</strain>
    </source>
</reference>
<keyword evidence="5 10" id="KW-0067">ATP-binding</keyword>
<dbReference type="Gene3D" id="3.30.420.10">
    <property type="entry name" value="Ribonuclease H-like superfamily/Ribonuclease H"/>
    <property type="match status" value="1"/>
</dbReference>
<dbReference type="GO" id="GO:0043138">
    <property type="term" value="F:3'-5' DNA helicase activity"/>
    <property type="evidence" value="ECO:0007669"/>
    <property type="project" value="UniProtKB-EC"/>
</dbReference>
<dbReference type="Proteomes" id="UP000252107">
    <property type="component" value="Unassembled WGS sequence"/>
</dbReference>
<dbReference type="Gene3D" id="3.40.50.300">
    <property type="entry name" value="P-loop containing nucleotide triphosphate hydrolases"/>
    <property type="match status" value="5"/>
</dbReference>
<dbReference type="InterPro" id="IPR011545">
    <property type="entry name" value="DEAD/DEAH_box_helicase_dom"/>
</dbReference>
<keyword evidence="2 10" id="KW-0547">Nucleotide-binding</keyword>
<dbReference type="GO" id="GO:0005737">
    <property type="term" value="C:cytoplasm"/>
    <property type="evidence" value="ECO:0007669"/>
    <property type="project" value="TreeGrafter"/>
</dbReference>
<dbReference type="GO" id="GO:0030894">
    <property type="term" value="C:replisome"/>
    <property type="evidence" value="ECO:0007669"/>
    <property type="project" value="TreeGrafter"/>
</dbReference>
<dbReference type="PROSITE" id="PS51192">
    <property type="entry name" value="HELICASE_ATP_BIND_1"/>
    <property type="match status" value="2"/>
</dbReference>
<comment type="similarity">
    <text evidence="1">Belongs to the helicase family. RecQ subfamily.</text>
</comment>
<gene>
    <name evidence="14" type="ORF">A6770_28370</name>
</gene>
<feature type="domain" description="Helicase ATP-binding" evidence="11">
    <location>
        <begin position="1057"/>
        <end position="1231"/>
    </location>
</feature>
<feature type="domain" description="Helicase ATP-binding" evidence="11">
    <location>
        <begin position="279"/>
        <end position="458"/>
    </location>
</feature>
<dbReference type="EMBL" id="LXQD01000318">
    <property type="protein sequence ID" value="RCJ24412.1"/>
    <property type="molecule type" value="Genomic_DNA"/>
</dbReference>
<feature type="domain" description="UvrD-like helicase ATP-binding" evidence="13">
    <location>
        <begin position="1049"/>
        <end position="1270"/>
    </location>
</feature>
<dbReference type="Pfam" id="PF00271">
    <property type="entry name" value="Helicase_C"/>
    <property type="match status" value="1"/>
</dbReference>
<dbReference type="GO" id="GO:0016787">
    <property type="term" value="F:hydrolase activity"/>
    <property type="evidence" value="ECO:0007669"/>
    <property type="project" value="UniProtKB-UniRule"/>
</dbReference>
<dbReference type="SMART" id="SM00487">
    <property type="entry name" value="DEXDc"/>
    <property type="match status" value="1"/>
</dbReference>
<dbReference type="CDD" id="cd17932">
    <property type="entry name" value="DEXQc_UvrD"/>
    <property type="match status" value="1"/>
</dbReference>
<evidence type="ECO:0000256" key="8">
    <source>
        <dbReference type="ARBA" id="ARBA00034617"/>
    </source>
</evidence>
<keyword evidence="3 10" id="KW-0378">Hydrolase</keyword>
<evidence type="ECO:0000256" key="7">
    <source>
        <dbReference type="ARBA" id="ARBA00023235"/>
    </source>
</evidence>
<evidence type="ECO:0000256" key="1">
    <source>
        <dbReference type="ARBA" id="ARBA00005446"/>
    </source>
</evidence>
<name>A0A367QMJ3_9NOSO</name>
<dbReference type="InterPro" id="IPR004589">
    <property type="entry name" value="DNA_helicase_ATP-dep_RecQ"/>
</dbReference>
<sequence length="1675" mass="192548">MQDLLKIESTYAYLDLEINSENNIYRIGLVSLNFTKDFYQENLNHAYEQIKKLKNSNLSVCGHNFRRFDYPYLIEQEPELCCWQIVDTLELSILVCPLLQSHKLNKDYKQSEYSSNNPVEDAQATQLLLEKLLETLLKKTDEVQQVYTWLLTCGNEDADRAYQQLFSEILNWKIEQPAIEILPEIMLKGMDKSYLQQIWSSPQTHNFETRLCVAGLLAWNYECNVNESKQVFCDWLRHLNGFQTVLEGLRPLNTDEFAVNSYLEYFGIPSFRALQEEAVQAIINNECPLVLMPTGSGKSLCYQLPAFMFHERHKALTVVISPLQALMADQVADLEQAGFFFATFINGNLSAAERRQRLEELRFGSKGLLYISPEQLRSMSIRALLEQRPPVLWVIDEAHCVSQWGHDFRPDYRYIPKFIQELYQERQLAMPLLALMTATATVAVVKDIKELFAQYQLNINRTINGATTRNNLTFQVIPVAGNKDQLLLNQVKEALELGGSTLVYTTTRKNAEKLAEFFKQSHIEAKYYHGKLTKDQKQQVLQEFKSGELNVITATCAFGMGINRKDVRAVIHHSMSANLEGYVQEAGRAGRDEQPAVCTLLFDPKDADTVFRLQSLNQLSEQDLKNVLISTRNIRKRTFGSARNDWFWVTTNEIFQSGDFDEEFGEDSEQQNTKIKVGLHYLENFGLLERAENFSSFIQFELSHNTFAESIEQFEKYNQIKNLSRFEADNFERLIQAMHVAKAYCSSNDEPFPLDRLSDEAGISLHDLTARIRELQRAEVCSFEIPITLVITKGVKGDACNNHERIRQLEDQLLKGLSELFGDENEIQINLRGLASRLDPDNSKKIKASSILDILEGWATQKWVKLKRIASDVVRLQDIKVAEHLPGHKILTTTVLEVLYQALEDKTGVRLPLKYELGRLATEVTQKAKLDWDNEELEVILLWLHQRRIIRLSDGLNLFQQSLKVRVKKNASVSTVTRRYPRVEAYYDEQTRRTHYMVQYGKLKSAEQRQQFVSDYFGTNQEEFISKYEFSVKDIIEPILPEDYKRILEPLNPAQKEIVLASDSAIAVIAGPGSGKTKTIVHRIAYLLKVKRVEPKRILVLAYNRNAVRELRLRLRNLLEEPASQIQVFTFHGLALALLGRTIGEQTKAQAIYFDQLLVEACELIEKGEEFEDADEDTQARRIQLLGKLEYIFVDEYQDVSEKEYRLIKSITGLNDAEDETKSVQINLCVIGDDDQNIFEFNGANTKYIRQFKEEYKARRLLLTANYRSTENIIEVANELIQKNPKRCKQAPEEQIHINHERQGTKGQPVVALKFKNTFQQAGWIKDKIQTWLDSGTSSNEIAILARNWDELNPIRLLLEKENISTYALKSNTIPLVKNRSTHLLINALKKDYSLVLNPEESVQQRFEDFFERTGRSLTEPTVKTLINIAIDLDQERGCGSENLALPISVDEILTAIFEFNENGESFIENNSVLVTSCHGSKGLEFRKVILLGNGFQANTGIIKSERRLFYVAMTRAKEELIVCSTQENNFVQDTGLTPQVTIYPEIQLPQLVYYFDFTPGDVHLGSQITRNQQKVIKNLIEGSPIELKANSFGNGWSIFTHHNQKIGYLSHKGTEFLRKKGIQAGNLEFQSHEVTVKYIYHHIKKDEITAEVLEDWFVVIPQIRVCRSLPNLIL</sequence>
<evidence type="ECO:0000256" key="4">
    <source>
        <dbReference type="ARBA" id="ARBA00022806"/>
    </source>
</evidence>
<keyword evidence="15" id="KW-1185">Reference proteome</keyword>
<evidence type="ECO:0000256" key="6">
    <source>
        <dbReference type="ARBA" id="ARBA00023125"/>
    </source>
</evidence>
<comment type="catalytic activity">
    <reaction evidence="8">
        <text>Couples ATP hydrolysis with the unwinding of duplex DNA by translocating in the 3'-5' direction.</text>
        <dbReference type="EC" id="5.6.2.4"/>
    </reaction>
</comment>
<dbReference type="SMART" id="SM00490">
    <property type="entry name" value="HELICc"/>
    <property type="match status" value="1"/>
</dbReference>
<comment type="caution">
    <text evidence="14">The sequence shown here is derived from an EMBL/GenBank/DDBJ whole genome shotgun (WGS) entry which is preliminary data.</text>
</comment>
<keyword evidence="4 10" id="KW-0347">Helicase</keyword>
<feature type="binding site" evidence="10">
    <location>
        <begin position="1070"/>
        <end position="1077"/>
    </location>
    <ligand>
        <name>ATP</name>
        <dbReference type="ChEBI" id="CHEBI:30616"/>
    </ligand>
</feature>
<feature type="domain" description="Helicase C-terminal" evidence="12">
    <location>
        <begin position="482"/>
        <end position="635"/>
    </location>
</feature>
<dbReference type="GO" id="GO:0006281">
    <property type="term" value="P:DNA repair"/>
    <property type="evidence" value="ECO:0007669"/>
    <property type="project" value="TreeGrafter"/>
</dbReference>
<protein>
    <recommendedName>
        <fullName evidence="9">DNA 3'-5' helicase</fullName>
        <ecNumber evidence="9">5.6.2.4</ecNumber>
    </recommendedName>
</protein>
<dbReference type="Pfam" id="PF13361">
    <property type="entry name" value="UvrD_C"/>
    <property type="match status" value="2"/>
</dbReference>
<dbReference type="InterPro" id="IPR014016">
    <property type="entry name" value="UvrD-like_ATP-bd"/>
</dbReference>
<keyword evidence="7" id="KW-0413">Isomerase</keyword>
<dbReference type="InterPro" id="IPR027417">
    <property type="entry name" value="P-loop_NTPase"/>
</dbReference>
<evidence type="ECO:0000259" key="11">
    <source>
        <dbReference type="PROSITE" id="PS51192"/>
    </source>
</evidence>
<dbReference type="Pfam" id="PF00580">
    <property type="entry name" value="UvrD-helicase"/>
    <property type="match status" value="2"/>
</dbReference>
<dbReference type="Pfam" id="PF00270">
    <property type="entry name" value="DEAD"/>
    <property type="match status" value="1"/>
</dbReference>